<comment type="catalytic activity">
    <reaction evidence="3">
        <text>N-terminal N-formyl-L-methionyl-[peptide] + H2O = N-terminal L-methionyl-[peptide] + formate</text>
        <dbReference type="Rhea" id="RHEA:24420"/>
        <dbReference type="Rhea" id="RHEA-COMP:10639"/>
        <dbReference type="Rhea" id="RHEA-COMP:10640"/>
        <dbReference type="ChEBI" id="CHEBI:15377"/>
        <dbReference type="ChEBI" id="CHEBI:15740"/>
        <dbReference type="ChEBI" id="CHEBI:49298"/>
        <dbReference type="ChEBI" id="CHEBI:64731"/>
        <dbReference type="EC" id="3.5.1.88"/>
    </reaction>
</comment>
<dbReference type="PIRSF" id="PIRSF004749">
    <property type="entry name" value="Pep_def"/>
    <property type="match status" value="1"/>
</dbReference>
<comment type="similarity">
    <text evidence="1 3">Belongs to the polypeptide deformylase family.</text>
</comment>
<evidence type="ECO:0000313" key="6">
    <source>
        <dbReference type="Proteomes" id="UP000183995"/>
    </source>
</evidence>
<name>A0A1M5THJ4_9FIRM</name>
<dbReference type="NCBIfam" id="TIGR00079">
    <property type="entry name" value="pept_deformyl"/>
    <property type="match status" value="1"/>
</dbReference>
<dbReference type="Proteomes" id="UP000183995">
    <property type="component" value="Unassembled WGS sequence"/>
</dbReference>
<dbReference type="EMBL" id="FQXV01000001">
    <property type="protein sequence ID" value="SHH50217.1"/>
    <property type="molecule type" value="Genomic_DNA"/>
</dbReference>
<evidence type="ECO:0000256" key="2">
    <source>
        <dbReference type="ARBA" id="ARBA00023004"/>
    </source>
</evidence>
<sequence>MALRNILRDGDPTLNKKSRPVTDFNSRLHELIDDMRETLLDADGVGLAAPQVGVLRRVVLVIDTNKEDLPPEEQIIELINPEIVAESGEQIGPEGCLSVPGLYGIVKRPDLVKVRAQDRFGKEFEVWGKMLTARAFCHEIDHLNGILFTSLADELLTPEQLEEMRAQDEAEEEVYKGGSAEGDSGEGA</sequence>
<dbReference type="PRINTS" id="PR01576">
    <property type="entry name" value="PDEFORMYLASE"/>
</dbReference>
<dbReference type="PANTHER" id="PTHR10458">
    <property type="entry name" value="PEPTIDE DEFORMYLASE"/>
    <property type="match status" value="1"/>
</dbReference>
<feature type="compositionally biased region" description="Basic and acidic residues" evidence="4">
    <location>
        <begin position="1"/>
        <end position="11"/>
    </location>
</feature>
<keyword evidence="3" id="KW-0479">Metal-binding</keyword>
<dbReference type="STRING" id="1123282.SAMN02745823_00096"/>
<protein>
    <recommendedName>
        <fullName evidence="3">Peptide deformylase</fullName>
        <shortName evidence="3">PDF</shortName>
        <ecNumber evidence="3">3.5.1.88</ecNumber>
    </recommendedName>
    <alternativeName>
        <fullName evidence="3">Polypeptide deformylase</fullName>
    </alternativeName>
</protein>
<reference evidence="5 6" key="1">
    <citation type="submission" date="2016-11" db="EMBL/GenBank/DDBJ databases">
        <authorList>
            <person name="Jaros S."/>
            <person name="Januszkiewicz K."/>
            <person name="Wedrychowicz H."/>
        </authorList>
    </citation>
    <scope>NUCLEOTIDE SEQUENCE [LARGE SCALE GENOMIC DNA]</scope>
    <source>
        <strain evidence="5 6">DSM 10068</strain>
    </source>
</reference>
<dbReference type="CDD" id="cd00487">
    <property type="entry name" value="Pep_deformylase"/>
    <property type="match status" value="1"/>
</dbReference>
<dbReference type="RefSeq" id="WP_073075686.1">
    <property type="nucleotide sequence ID" value="NZ_FQXV01000001.1"/>
</dbReference>
<feature type="binding site" evidence="3">
    <location>
        <position position="138"/>
    </location>
    <ligand>
        <name>Fe cation</name>
        <dbReference type="ChEBI" id="CHEBI:24875"/>
    </ligand>
</feature>
<dbReference type="GO" id="GO:0046872">
    <property type="term" value="F:metal ion binding"/>
    <property type="evidence" value="ECO:0007669"/>
    <property type="project" value="UniProtKB-KW"/>
</dbReference>
<proteinExistence type="inferred from homology"/>
<dbReference type="InterPro" id="IPR036821">
    <property type="entry name" value="Peptide_deformylase_sf"/>
</dbReference>
<dbReference type="EC" id="3.5.1.88" evidence="3"/>
<evidence type="ECO:0000256" key="4">
    <source>
        <dbReference type="SAM" id="MobiDB-lite"/>
    </source>
</evidence>
<organism evidence="5 6">
    <name type="scientific">Sporobacter termitidis DSM 10068</name>
    <dbReference type="NCBI Taxonomy" id="1123282"/>
    <lineage>
        <taxon>Bacteria</taxon>
        <taxon>Bacillati</taxon>
        <taxon>Bacillota</taxon>
        <taxon>Clostridia</taxon>
        <taxon>Eubacteriales</taxon>
        <taxon>Oscillospiraceae</taxon>
        <taxon>Sporobacter</taxon>
    </lineage>
</organism>
<dbReference type="InterPro" id="IPR023635">
    <property type="entry name" value="Peptide_deformylase"/>
</dbReference>
<comment type="cofactor">
    <cofactor evidence="3">
        <name>Fe(2+)</name>
        <dbReference type="ChEBI" id="CHEBI:29033"/>
    </cofactor>
    <text evidence="3">Binds 1 Fe(2+) ion.</text>
</comment>
<dbReference type="PANTHER" id="PTHR10458:SF22">
    <property type="entry name" value="PEPTIDE DEFORMYLASE"/>
    <property type="match status" value="1"/>
</dbReference>
<dbReference type="AlphaFoldDB" id="A0A1M5THJ4"/>
<feature type="active site" evidence="3">
    <location>
        <position position="139"/>
    </location>
</feature>
<dbReference type="SUPFAM" id="SSF56420">
    <property type="entry name" value="Peptide deformylase"/>
    <property type="match status" value="1"/>
</dbReference>
<evidence type="ECO:0000313" key="5">
    <source>
        <dbReference type="EMBL" id="SHH50217.1"/>
    </source>
</evidence>
<dbReference type="GO" id="GO:0042586">
    <property type="term" value="F:peptide deformylase activity"/>
    <property type="evidence" value="ECO:0007669"/>
    <property type="project" value="UniProtKB-UniRule"/>
</dbReference>
<evidence type="ECO:0000256" key="3">
    <source>
        <dbReference type="HAMAP-Rule" id="MF_00163"/>
    </source>
</evidence>
<keyword evidence="6" id="KW-1185">Reference proteome</keyword>
<dbReference type="Gene3D" id="3.90.45.10">
    <property type="entry name" value="Peptide deformylase"/>
    <property type="match status" value="1"/>
</dbReference>
<dbReference type="Pfam" id="PF01327">
    <property type="entry name" value="Pep_deformylase"/>
    <property type="match status" value="1"/>
</dbReference>
<dbReference type="GO" id="GO:0006412">
    <property type="term" value="P:translation"/>
    <property type="evidence" value="ECO:0007669"/>
    <property type="project" value="UniProtKB-UniRule"/>
</dbReference>
<dbReference type="NCBIfam" id="NF001159">
    <property type="entry name" value="PRK00150.1-3"/>
    <property type="match status" value="1"/>
</dbReference>
<dbReference type="OrthoDB" id="9784988at2"/>
<keyword evidence="3" id="KW-0378">Hydrolase</keyword>
<feature type="binding site" evidence="3">
    <location>
        <position position="96"/>
    </location>
    <ligand>
        <name>Fe cation</name>
        <dbReference type="ChEBI" id="CHEBI:24875"/>
    </ligand>
</feature>
<feature type="region of interest" description="Disordered" evidence="4">
    <location>
        <begin position="165"/>
        <end position="188"/>
    </location>
</feature>
<dbReference type="HAMAP" id="MF_00163">
    <property type="entry name" value="Pep_deformylase"/>
    <property type="match status" value="1"/>
</dbReference>
<feature type="region of interest" description="Disordered" evidence="4">
    <location>
        <begin position="1"/>
        <end position="20"/>
    </location>
</feature>
<keyword evidence="2 3" id="KW-0408">Iron</keyword>
<gene>
    <name evidence="3" type="primary">def</name>
    <name evidence="5" type="ORF">SAMN02745823_00096</name>
</gene>
<evidence type="ECO:0000256" key="1">
    <source>
        <dbReference type="ARBA" id="ARBA00010759"/>
    </source>
</evidence>
<comment type="function">
    <text evidence="3">Removes the formyl group from the N-terminal Met of newly synthesized proteins. Requires at least a dipeptide for an efficient rate of reaction. N-terminal L-methionine is a prerequisite for activity but the enzyme has broad specificity at other positions.</text>
</comment>
<feature type="binding site" evidence="3">
    <location>
        <position position="142"/>
    </location>
    <ligand>
        <name>Fe cation</name>
        <dbReference type="ChEBI" id="CHEBI:24875"/>
    </ligand>
</feature>
<accession>A0A1M5THJ4</accession>
<keyword evidence="3" id="KW-0648">Protein biosynthesis</keyword>